<dbReference type="VEuPathDB" id="CryptoDB:Vbra_10098"/>
<feature type="compositionally biased region" description="Gly residues" evidence="1">
    <location>
        <begin position="35"/>
        <end position="47"/>
    </location>
</feature>
<organism evidence="2 3">
    <name type="scientific">Vitrella brassicaformis (strain CCMP3155)</name>
    <dbReference type="NCBI Taxonomy" id="1169540"/>
    <lineage>
        <taxon>Eukaryota</taxon>
        <taxon>Sar</taxon>
        <taxon>Alveolata</taxon>
        <taxon>Colpodellida</taxon>
        <taxon>Vitrellaceae</taxon>
        <taxon>Vitrella</taxon>
    </lineage>
</organism>
<dbReference type="AlphaFoldDB" id="A0A0G4GM89"/>
<proteinExistence type="predicted"/>
<keyword evidence="3" id="KW-1185">Reference proteome</keyword>
<evidence type="ECO:0000313" key="3">
    <source>
        <dbReference type="Proteomes" id="UP000041254"/>
    </source>
</evidence>
<sequence length="122" mass="12330">MGGGGSAARDPCAFNGNTGVSSPPPYSARMSQFGSSGGGRGMGGRGASNGSLRGGPRSSAPCMRPLAIVNADSGVVPATRRLSEAPTHIATEPRVPLKTRWPVNVPVIGKAATNTDTTLLRE</sequence>
<name>A0A0G4GM89_VITBC</name>
<evidence type="ECO:0000313" key="2">
    <source>
        <dbReference type="EMBL" id="CEM31322.1"/>
    </source>
</evidence>
<reference evidence="2 3" key="1">
    <citation type="submission" date="2014-11" db="EMBL/GenBank/DDBJ databases">
        <authorList>
            <person name="Zhu J."/>
            <person name="Qi W."/>
            <person name="Song R."/>
        </authorList>
    </citation>
    <scope>NUCLEOTIDE SEQUENCE [LARGE SCALE GENOMIC DNA]</scope>
</reference>
<dbReference type="EMBL" id="CDMY01000718">
    <property type="protein sequence ID" value="CEM31322.1"/>
    <property type="molecule type" value="Genomic_DNA"/>
</dbReference>
<gene>
    <name evidence="2" type="ORF">Vbra_10098</name>
</gene>
<accession>A0A0G4GM89</accession>
<dbReference type="InParanoid" id="A0A0G4GM89"/>
<dbReference type="Proteomes" id="UP000041254">
    <property type="component" value="Unassembled WGS sequence"/>
</dbReference>
<evidence type="ECO:0000256" key="1">
    <source>
        <dbReference type="SAM" id="MobiDB-lite"/>
    </source>
</evidence>
<feature type="region of interest" description="Disordered" evidence="1">
    <location>
        <begin position="1"/>
        <end position="61"/>
    </location>
</feature>
<protein>
    <submittedName>
        <fullName evidence="2">Uncharacterized protein</fullName>
    </submittedName>
</protein>